<organism evidence="3 4">
    <name type="scientific">Caenorhabditis tropicalis</name>
    <dbReference type="NCBI Taxonomy" id="1561998"/>
    <lineage>
        <taxon>Eukaryota</taxon>
        <taxon>Metazoa</taxon>
        <taxon>Ecdysozoa</taxon>
        <taxon>Nematoda</taxon>
        <taxon>Chromadorea</taxon>
        <taxon>Rhabditida</taxon>
        <taxon>Rhabditina</taxon>
        <taxon>Rhabditomorpha</taxon>
        <taxon>Rhabditoidea</taxon>
        <taxon>Rhabditidae</taxon>
        <taxon>Peloderinae</taxon>
        <taxon>Caenorhabditis</taxon>
    </lineage>
</organism>
<feature type="compositionally biased region" description="Basic and acidic residues" evidence="2">
    <location>
        <begin position="393"/>
        <end position="415"/>
    </location>
</feature>
<name>A0A1I7UH26_9PELO</name>
<dbReference type="Proteomes" id="UP000095282">
    <property type="component" value="Unplaced"/>
</dbReference>
<feature type="compositionally biased region" description="Basic and acidic residues" evidence="2">
    <location>
        <begin position="436"/>
        <end position="447"/>
    </location>
</feature>
<feature type="coiled-coil region" evidence="1">
    <location>
        <begin position="106"/>
        <end position="385"/>
    </location>
</feature>
<keyword evidence="1" id="KW-0175">Coiled coil</keyword>
<accession>A0A1I7UH26</accession>
<dbReference type="STRING" id="1561998.A0A1I7UH26"/>
<reference evidence="4" key="1">
    <citation type="submission" date="2016-11" db="UniProtKB">
        <authorList>
            <consortium name="WormBaseParasite"/>
        </authorList>
    </citation>
    <scope>IDENTIFICATION</scope>
</reference>
<dbReference type="WBParaSite" id="Csp11.Scaffold629.g9254.t1">
    <property type="protein sequence ID" value="Csp11.Scaffold629.g9254.t1"/>
    <property type="gene ID" value="Csp11.Scaffold629.g9254"/>
</dbReference>
<evidence type="ECO:0000256" key="2">
    <source>
        <dbReference type="SAM" id="MobiDB-lite"/>
    </source>
</evidence>
<keyword evidence="3" id="KW-1185">Reference proteome</keyword>
<dbReference type="AlphaFoldDB" id="A0A1I7UH26"/>
<sequence length="499" mass="58954">MALQQAINKLDLIDSVIKRSIDSVSEEVSKKCSSDMTEKLEVSRKETREQLSKYYSYYSKGIHSCGPPSMMNSIIHQYTRDCMTLNNKFVMDSAKILGDIEKKEEIDQLKMEISTLKMEKEEKLKENEQLRDQIRVKDVEEQKNITLMEKLNEENRNLHKWLATTLENTKKLGALVEDGNRKKEEMIKDLENRKNEELAEKEEKIKELEEKERLEKKSEEQRAKDALIEQLKEENRNLQKNLTVSLENSKTLGSLVEDGNRRITEKEKKIEELEEYNEEEDERIEELEALKETVARYERENVSKIEELNKEVTRMKKEMAIKDEQVEKWELKFESAEKKLKKEIMKNAMERAVWEMKKSDLIRKMEEMQEEMKRVRQNAIENMLKKSLQVGTAERKKLESEDSKSKMESIQEAPKKKPFRTARMSTGSRPVLMTMDKPERRQTRSEAKIGFNGETTELIQKGTEENGKKMEMREETKKELDNIIKPQFVFNGENWTITL</sequence>
<proteinExistence type="predicted"/>
<evidence type="ECO:0000313" key="3">
    <source>
        <dbReference type="Proteomes" id="UP000095282"/>
    </source>
</evidence>
<feature type="region of interest" description="Disordered" evidence="2">
    <location>
        <begin position="390"/>
        <end position="471"/>
    </location>
</feature>
<feature type="compositionally biased region" description="Basic and acidic residues" evidence="2">
    <location>
        <begin position="462"/>
        <end position="471"/>
    </location>
</feature>
<evidence type="ECO:0000256" key="1">
    <source>
        <dbReference type="SAM" id="Coils"/>
    </source>
</evidence>
<protein>
    <submittedName>
        <fullName evidence="4">GRIP domain-containing protein</fullName>
    </submittedName>
</protein>
<evidence type="ECO:0000313" key="4">
    <source>
        <dbReference type="WBParaSite" id="Csp11.Scaffold629.g9254.t1"/>
    </source>
</evidence>